<feature type="region of interest" description="Disordered" evidence="3">
    <location>
        <begin position="568"/>
        <end position="593"/>
    </location>
</feature>
<evidence type="ECO:0000259" key="4">
    <source>
        <dbReference type="PROSITE" id="PS50157"/>
    </source>
</evidence>
<dbReference type="AlphaFoldDB" id="A0AAV2HU51"/>
<keyword evidence="2" id="KW-0175">Coiled coil</keyword>
<dbReference type="GO" id="GO:0008270">
    <property type="term" value="F:zinc ion binding"/>
    <property type="evidence" value="ECO:0007669"/>
    <property type="project" value="UniProtKB-KW"/>
</dbReference>
<name>A0AAV2HU51_LYMST</name>
<reference evidence="5 6" key="1">
    <citation type="submission" date="2024-04" db="EMBL/GenBank/DDBJ databases">
        <authorList>
            <consortium name="Genoscope - CEA"/>
            <person name="William W."/>
        </authorList>
    </citation>
    <scope>NUCLEOTIDE SEQUENCE [LARGE SCALE GENOMIC DNA]</scope>
</reference>
<proteinExistence type="predicted"/>
<dbReference type="PROSITE" id="PS00028">
    <property type="entry name" value="ZINC_FINGER_C2H2_1"/>
    <property type="match status" value="1"/>
</dbReference>
<evidence type="ECO:0000313" key="5">
    <source>
        <dbReference type="EMBL" id="CAL1536171.1"/>
    </source>
</evidence>
<evidence type="ECO:0000256" key="2">
    <source>
        <dbReference type="SAM" id="Coils"/>
    </source>
</evidence>
<dbReference type="Proteomes" id="UP001497497">
    <property type="component" value="Unassembled WGS sequence"/>
</dbReference>
<comment type="caution">
    <text evidence="5">The sequence shown here is derived from an EMBL/GenBank/DDBJ whole genome shotgun (WGS) entry which is preliminary data.</text>
</comment>
<feature type="domain" description="C2H2-type" evidence="4">
    <location>
        <begin position="99"/>
        <end position="126"/>
    </location>
</feature>
<gene>
    <name evidence="5" type="ORF">GSLYS_00010084001</name>
</gene>
<keyword evidence="1" id="KW-0863">Zinc-finger</keyword>
<keyword evidence="1" id="KW-0862">Zinc</keyword>
<dbReference type="EMBL" id="CAXITT010000222">
    <property type="protein sequence ID" value="CAL1536171.1"/>
    <property type="molecule type" value="Genomic_DNA"/>
</dbReference>
<organism evidence="5 6">
    <name type="scientific">Lymnaea stagnalis</name>
    <name type="common">Great pond snail</name>
    <name type="synonym">Helix stagnalis</name>
    <dbReference type="NCBI Taxonomy" id="6523"/>
    <lineage>
        <taxon>Eukaryota</taxon>
        <taxon>Metazoa</taxon>
        <taxon>Spiralia</taxon>
        <taxon>Lophotrochozoa</taxon>
        <taxon>Mollusca</taxon>
        <taxon>Gastropoda</taxon>
        <taxon>Heterobranchia</taxon>
        <taxon>Euthyneura</taxon>
        <taxon>Panpulmonata</taxon>
        <taxon>Hygrophila</taxon>
        <taxon>Lymnaeoidea</taxon>
        <taxon>Lymnaeidae</taxon>
        <taxon>Lymnaea</taxon>
    </lineage>
</organism>
<dbReference type="PROSITE" id="PS50157">
    <property type="entry name" value="ZINC_FINGER_C2H2_2"/>
    <property type="match status" value="1"/>
</dbReference>
<evidence type="ECO:0000256" key="3">
    <source>
        <dbReference type="SAM" id="MobiDB-lite"/>
    </source>
</evidence>
<sequence length="593" mass="65264">MSSLAFVTHPSVRIKGTENSYTPTQCLDERCPVKAPHLHCPFCVKTDAYQDPVILKAHYRVKHVDKGIEFAGLKILRCCDQCDIIGIIKGEKRFKGAHWHCYRCRNGFNRRDEAIKHYKTHFRNPQTTFQIQITQDLNSPPEVRPHDDHSNSSQDAFVSIENPVQEIIHPTLSQTGIGLAEQNVITTGSGAARHGNVQKIKHELLGKGDNSGEREDQETIMIIQGDQLESAFASHIINSGELTALSKASVDPNLSWEIRFRMEEEEKNMYKSKAEEYKAQVELLQQQVADLETQLSQQSQLKLQELIESLSSGDSNKQGLGQQLSKFLEQCQLQSSQGSVTVVHQDNSQDLHHHHDHHQHVIIKTEEGQELVESADNVLSDQLEAGVATHQLDESASVTHLNDIPEGFHVLCTTPEGHVVVTRAPDSVIPASTSERRTVVGSENRSCLTSATVVSTSMSASGQTVFTHLLGNKEKSNNLALAGVSGCTEGLVTVSDLSQEDQGDLSILSNGQGCQMEVVAAADGLTSLGTDVTVIASANDDQDGPSTFVMDIESGDRIFVQGTEENINLPDEHCADEEQYGSKEPEKKRTKIT</sequence>
<protein>
    <recommendedName>
        <fullName evidence="4">C2H2-type domain-containing protein</fullName>
    </recommendedName>
</protein>
<accession>A0AAV2HU51</accession>
<keyword evidence="1" id="KW-0479">Metal-binding</keyword>
<feature type="coiled-coil region" evidence="2">
    <location>
        <begin position="260"/>
        <end position="301"/>
    </location>
</feature>
<dbReference type="InterPro" id="IPR013087">
    <property type="entry name" value="Znf_C2H2_type"/>
</dbReference>
<evidence type="ECO:0000256" key="1">
    <source>
        <dbReference type="PROSITE-ProRule" id="PRU00042"/>
    </source>
</evidence>
<keyword evidence="6" id="KW-1185">Reference proteome</keyword>
<evidence type="ECO:0000313" key="6">
    <source>
        <dbReference type="Proteomes" id="UP001497497"/>
    </source>
</evidence>